<reference evidence="2 3" key="1">
    <citation type="submission" date="2011-08" db="EMBL/GenBank/DDBJ databases">
        <title>The Genome Sequence of Selenomonas infelix ATCC 43532.</title>
        <authorList>
            <consortium name="The Broad Institute Genome Sequencing Platform"/>
            <person name="Earl A."/>
            <person name="Ward D."/>
            <person name="Feldgarden M."/>
            <person name="Gevers D."/>
            <person name="Izard J."/>
            <person name="Blanton J.M."/>
            <person name="Baranova O.V."/>
            <person name="Dewhirst F.E."/>
            <person name="Young S.K."/>
            <person name="Zeng Q."/>
            <person name="Gargeya S."/>
            <person name="Fitzgerald M."/>
            <person name="Haas B."/>
            <person name="Abouelleil A."/>
            <person name="Alvarado L."/>
            <person name="Arachchi H.M."/>
            <person name="Berlin A."/>
            <person name="Brown A."/>
            <person name="Chapman S.B."/>
            <person name="Chen Z."/>
            <person name="Dunbar C."/>
            <person name="Freedman E."/>
            <person name="Gearin G."/>
            <person name="Gellesch M."/>
            <person name="Goldberg J."/>
            <person name="Griggs A."/>
            <person name="Gujja S."/>
            <person name="Heiman D."/>
            <person name="Howarth C."/>
            <person name="Larson L."/>
            <person name="Lui A."/>
            <person name="MacDonald P.J.P."/>
            <person name="Montmayeur A."/>
            <person name="Murphy C."/>
            <person name="Neiman D."/>
            <person name="Pearson M."/>
            <person name="Priest M."/>
            <person name="Roberts A."/>
            <person name="Saif S."/>
            <person name="Shea T."/>
            <person name="Shenoy N."/>
            <person name="Sisk P."/>
            <person name="Stolte C."/>
            <person name="Sykes S."/>
            <person name="Wortman J."/>
            <person name="Nusbaum C."/>
            <person name="Birren B."/>
        </authorList>
    </citation>
    <scope>NUCLEOTIDE SEQUENCE [LARGE SCALE GENOMIC DNA]</scope>
    <source>
        <strain evidence="2 3">ATCC 43532</strain>
    </source>
</reference>
<feature type="domain" description="Putative heavy-metal chelation" evidence="1">
    <location>
        <begin position="145"/>
        <end position="235"/>
    </location>
</feature>
<dbReference type="OrthoDB" id="3596at2"/>
<evidence type="ECO:0000313" key="3">
    <source>
        <dbReference type="Proteomes" id="UP000004129"/>
    </source>
</evidence>
<name>G5GLN7_9FIRM</name>
<dbReference type="HOGENOM" id="CLU_1136483_0_0_9"/>
<protein>
    <recommendedName>
        <fullName evidence="1">Putative heavy-metal chelation domain-containing protein</fullName>
    </recommendedName>
</protein>
<dbReference type="EMBL" id="ACZM01000003">
    <property type="protein sequence ID" value="EHG22132.1"/>
    <property type="molecule type" value="Genomic_DNA"/>
</dbReference>
<accession>G5GLN7</accession>
<gene>
    <name evidence="2" type="ORF">HMPREF9334_00168</name>
</gene>
<dbReference type="InterPro" id="IPR007161">
    <property type="entry name" value="DUF364"/>
</dbReference>
<dbReference type="PATRIC" id="fig|679201.3.peg.170"/>
<evidence type="ECO:0000313" key="2">
    <source>
        <dbReference type="EMBL" id="EHG22132.1"/>
    </source>
</evidence>
<evidence type="ECO:0000259" key="1">
    <source>
        <dbReference type="Pfam" id="PF04016"/>
    </source>
</evidence>
<dbReference type="Gene3D" id="3.40.50.11590">
    <property type="match status" value="1"/>
</dbReference>
<dbReference type="eggNOG" id="COG2014">
    <property type="taxonomic scope" value="Bacteria"/>
</dbReference>
<comment type="caution">
    <text evidence="2">The sequence shown here is derived from an EMBL/GenBank/DDBJ whole genome shotgun (WGS) entry which is preliminary data.</text>
</comment>
<dbReference type="RefSeq" id="WP_006691619.1">
    <property type="nucleotide sequence ID" value="NZ_JH376797.1"/>
</dbReference>
<sequence>MTKEELFGRLRSRFGEVLRRYHMEDDAVDITCRSLTPEEAIGSHTKRMDFPILTGKDVMIQAEYRGCKGQAFTDAPAEYHGRLKDVLTMDLCGDRYARSLFLATLNAVIGAVGLCVGTSHCRNDGPEQCAMDIRSYLDEFYPNVKRIGQVGFQPAMVEMLVNSNYEVRVMDLNPQNIGQIKYGIQIENGADPKAKDDIVKNYADIIFCTGSTLANGTIVDYLDVQPEVHFYGITAAGACALLGLKRLCFAHRYEAS</sequence>
<dbReference type="AlphaFoldDB" id="G5GLN7"/>
<keyword evidence="3" id="KW-1185">Reference proteome</keyword>
<dbReference type="Pfam" id="PF04016">
    <property type="entry name" value="DUF364"/>
    <property type="match status" value="1"/>
</dbReference>
<proteinExistence type="predicted"/>
<dbReference type="Proteomes" id="UP000004129">
    <property type="component" value="Unassembled WGS sequence"/>
</dbReference>
<dbReference type="SUPFAM" id="SSF159713">
    <property type="entry name" value="Dhaf3308-like"/>
    <property type="match status" value="1"/>
</dbReference>
<organism evidence="2 3">
    <name type="scientific">Selenomonas infelix ATCC 43532</name>
    <dbReference type="NCBI Taxonomy" id="679201"/>
    <lineage>
        <taxon>Bacteria</taxon>
        <taxon>Bacillati</taxon>
        <taxon>Bacillota</taxon>
        <taxon>Negativicutes</taxon>
        <taxon>Selenomonadales</taxon>
        <taxon>Selenomonadaceae</taxon>
        <taxon>Selenomonas</taxon>
    </lineage>
</organism>